<comment type="subcellular location">
    <subcellularLocation>
        <location evidence="2">Secreted</location>
    </subcellularLocation>
</comment>
<evidence type="ECO:0000256" key="1">
    <source>
        <dbReference type="ARBA" id="ARBA00001913"/>
    </source>
</evidence>
<evidence type="ECO:0000256" key="8">
    <source>
        <dbReference type="ARBA" id="ARBA00038263"/>
    </source>
</evidence>
<dbReference type="Proteomes" id="UP001595792">
    <property type="component" value="Unassembled WGS sequence"/>
</dbReference>
<accession>A0ABV8NTK2</accession>
<evidence type="ECO:0000313" key="11">
    <source>
        <dbReference type="EMBL" id="MFC4198822.1"/>
    </source>
</evidence>
<comment type="caution">
    <text evidence="11">The sequence shown here is derived from an EMBL/GenBank/DDBJ whole genome shotgun (WGS) entry which is preliminary data.</text>
</comment>
<evidence type="ECO:0000256" key="2">
    <source>
        <dbReference type="ARBA" id="ARBA00004613"/>
    </source>
</evidence>
<evidence type="ECO:0000256" key="10">
    <source>
        <dbReference type="SAM" id="SignalP"/>
    </source>
</evidence>
<comment type="similarity">
    <text evidence="8">Belongs to the polysaccharide lyase 9 family.</text>
</comment>
<keyword evidence="3" id="KW-0964">Secreted</keyword>
<feature type="chain" id="PRO_5047106657" evidence="10">
    <location>
        <begin position="27"/>
        <end position="462"/>
    </location>
</feature>
<keyword evidence="12" id="KW-1185">Reference proteome</keyword>
<dbReference type="PANTHER" id="PTHR40088">
    <property type="entry name" value="PECTATE LYASE (EUROFUNG)"/>
    <property type="match status" value="1"/>
</dbReference>
<dbReference type="RefSeq" id="WP_378962867.1">
    <property type="nucleotide sequence ID" value="NZ_JBHRXC010000001.1"/>
</dbReference>
<dbReference type="EMBL" id="JBHSBY010000143">
    <property type="protein sequence ID" value="MFC4198822.1"/>
    <property type="molecule type" value="Genomic_DNA"/>
</dbReference>
<feature type="region of interest" description="Disordered" evidence="9">
    <location>
        <begin position="435"/>
        <end position="462"/>
    </location>
</feature>
<name>A0ABV8NTK2_9SPHI</name>
<comment type="cofactor">
    <cofactor evidence="1">
        <name>Ca(2+)</name>
        <dbReference type="ChEBI" id="CHEBI:29108"/>
    </cofactor>
</comment>
<keyword evidence="4" id="KW-0479">Metal-binding</keyword>
<evidence type="ECO:0000256" key="7">
    <source>
        <dbReference type="ARBA" id="ARBA00023239"/>
    </source>
</evidence>
<dbReference type="PANTHER" id="PTHR40088:SF1">
    <property type="entry name" value="PECTATE LYASE PEL9"/>
    <property type="match status" value="1"/>
</dbReference>
<dbReference type="Gene3D" id="2.160.20.10">
    <property type="entry name" value="Single-stranded right-handed beta-helix, Pectin lyase-like"/>
    <property type="match status" value="1"/>
</dbReference>
<protein>
    <submittedName>
        <fullName evidence="11">Right-handed parallel beta-helix repeat-containing protein</fullName>
    </submittedName>
</protein>
<evidence type="ECO:0000256" key="9">
    <source>
        <dbReference type="SAM" id="MobiDB-lite"/>
    </source>
</evidence>
<feature type="compositionally biased region" description="Basic and acidic residues" evidence="9">
    <location>
        <begin position="453"/>
        <end position="462"/>
    </location>
</feature>
<evidence type="ECO:0000313" key="12">
    <source>
        <dbReference type="Proteomes" id="UP001595792"/>
    </source>
</evidence>
<dbReference type="InterPro" id="IPR012334">
    <property type="entry name" value="Pectin_lyas_fold"/>
</dbReference>
<evidence type="ECO:0000256" key="3">
    <source>
        <dbReference type="ARBA" id="ARBA00022525"/>
    </source>
</evidence>
<gene>
    <name evidence="11" type="ORF">ACFOUY_19100</name>
</gene>
<feature type="signal peptide" evidence="10">
    <location>
        <begin position="1"/>
        <end position="26"/>
    </location>
</feature>
<proteinExistence type="inferred from homology"/>
<evidence type="ECO:0000256" key="4">
    <source>
        <dbReference type="ARBA" id="ARBA00022723"/>
    </source>
</evidence>
<keyword evidence="7" id="KW-0456">Lyase</keyword>
<dbReference type="InterPro" id="IPR052052">
    <property type="entry name" value="Polysaccharide_Lyase_9"/>
</dbReference>
<evidence type="ECO:0000256" key="5">
    <source>
        <dbReference type="ARBA" id="ARBA00022729"/>
    </source>
</evidence>
<organism evidence="11 12">
    <name type="scientific">Pedobacter jamesrossensis</name>
    <dbReference type="NCBI Taxonomy" id="1908238"/>
    <lineage>
        <taxon>Bacteria</taxon>
        <taxon>Pseudomonadati</taxon>
        <taxon>Bacteroidota</taxon>
        <taxon>Sphingobacteriia</taxon>
        <taxon>Sphingobacteriales</taxon>
        <taxon>Sphingobacteriaceae</taxon>
        <taxon>Pedobacter</taxon>
    </lineage>
</organism>
<dbReference type="SUPFAM" id="SSF51126">
    <property type="entry name" value="Pectin lyase-like"/>
    <property type="match status" value="1"/>
</dbReference>
<reference evidence="12" key="1">
    <citation type="journal article" date="2019" name="Int. J. Syst. Evol. Microbiol.">
        <title>The Global Catalogue of Microorganisms (GCM) 10K type strain sequencing project: providing services to taxonomists for standard genome sequencing and annotation.</title>
        <authorList>
            <consortium name="The Broad Institute Genomics Platform"/>
            <consortium name="The Broad Institute Genome Sequencing Center for Infectious Disease"/>
            <person name="Wu L."/>
            <person name="Ma J."/>
        </authorList>
    </citation>
    <scope>NUCLEOTIDE SEQUENCE [LARGE SCALE GENOMIC DNA]</scope>
    <source>
        <strain evidence="12">CCM 8689</strain>
    </source>
</reference>
<evidence type="ECO:0000256" key="6">
    <source>
        <dbReference type="ARBA" id="ARBA00022837"/>
    </source>
</evidence>
<keyword evidence="5 10" id="KW-0732">Signal</keyword>
<dbReference type="InterPro" id="IPR011050">
    <property type="entry name" value="Pectin_lyase_fold/virulence"/>
</dbReference>
<sequence length="462" mass="51511">MKSFKKKVRCFLVVILSVGFNTSVNARTLYVAVDGDDNNNGKTEETAFRSLQKAADVVQPGDVVYLGNGDYTNDDKYDGGAVLRIHRSGKPNAWISWKALPGTHPTIRPVGWAGVSITASYEIIDGITILGANDSINLLAALTDAKNKTPNPLYNTNGITIDGRKNSPYQKPHHIIIKNSTVGKCPGGGITILEADYVIVEDCKVFENAWYMRYAGSGITTLNNWAFDDSPGYHMVIQRNYVWDNKTLVPWEKTGKLSDGNGILIDVTDLKKNGATNPNADVAVVTKHQSENLLPEKQKNMQRPEWKGRALIANNLSAFNGGSGIHVFRTKYVDIINNTTYWNGQTVGYQELFANNSEDIIFLNNIIVPRPGGKVTSNNKNKNIRWDYNLYPNEQQVFKGEKDIIADPLFIKIDKDLRKANFKLSKNSKGINSGIDEIPQPYDIQRTKRPKKSIRDRGAFEQ</sequence>
<keyword evidence="6" id="KW-0106">Calcium</keyword>